<accession>A0ABR4CRA5</accession>
<dbReference type="InterPro" id="IPR045121">
    <property type="entry name" value="CoAse"/>
</dbReference>
<evidence type="ECO:0000256" key="5">
    <source>
        <dbReference type="ARBA" id="ARBA00022842"/>
    </source>
</evidence>
<name>A0ABR4CRA5_9HELO</name>
<comment type="cofactor">
    <cofactor evidence="2">
        <name>Mg(2+)</name>
        <dbReference type="ChEBI" id="CHEBI:18420"/>
    </cofactor>
</comment>
<reference evidence="9 10" key="1">
    <citation type="journal article" date="2024" name="Commun. Biol.">
        <title>Comparative genomic analysis of thermophilic fungi reveals convergent evolutionary adaptations and gene losses.</title>
        <authorList>
            <person name="Steindorff A.S."/>
            <person name="Aguilar-Pontes M.V."/>
            <person name="Robinson A.J."/>
            <person name="Andreopoulos B."/>
            <person name="LaButti K."/>
            <person name="Kuo A."/>
            <person name="Mondo S."/>
            <person name="Riley R."/>
            <person name="Otillar R."/>
            <person name="Haridas S."/>
            <person name="Lipzen A."/>
            <person name="Grimwood J."/>
            <person name="Schmutz J."/>
            <person name="Clum A."/>
            <person name="Reid I.D."/>
            <person name="Moisan M.C."/>
            <person name="Butler G."/>
            <person name="Nguyen T.T.M."/>
            <person name="Dewar K."/>
            <person name="Conant G."/>
            <person name="Drula E."/>
            <person name="Henrissat B."/>
            <person name="Hansel C."/>
            <person name="Singer S."/>
            <person name="Hutchinson M.I."/>
            <person name="de Vries R.P."/>
            <person name="Natvig D.O."/>
            <person name="Powell A.J."/>
            <person name="Tsang A."/>
            <person name="Grigoriev I.V."/>
        </authorList>
    </citation>
    <scope>NUCLEOTIDE SEQUENCE [LARGE SCALE GENOMIC DNA]</scope>
    <source>
        <strain evidence="9 10">CBS 494.80</strain>
    </source>
</reference>
<proteinExistence type="predicted"/>
<dbReference type="SUPFAM" id="SSF55811">
    <property type="entry name" value="Nudix"/>
    <property type="match status" value="1"/>
</dbReference>
<comment type="cofactor">
    <cofactor evidence="1">
        <name>Mn(2+)</name>
        <dbReference type="ChEBI" id="CHEBI:29035"/>
    </cofactor>
</comment>
<sequence>MSLEVPENGLGTSAELDHDTNERDVKEIIESIKEAQYFDATSMAPLTPASVAAIARLRAYKPPPFSTWDKLPLSRKAAVLILLFADRRGDLRVVLTMRASTLRNYSGQAAFPGGKADTLDEKPFDIARREACEEIGLPREDSKIPRPFRIEHLCQLPFSFAKTALAVRPCVAFLHSDDNGEKAASVEESMIPRLDAKEVAAVFSAPFHNFLREEDELQQGDTVAGKTSDWYHGQWMDFHGSRWRMHNFYVPINNQNVTKPKVREGGQAAIAEKLDDEEDEGMMRYKVWGMTARMLVDAARLAYEEEPEFEHNTHFGDEPMIENLYKMDRLGEKIPGGPDLTDADLKTARDAAAGVAKM</sequence>
<keyword evidence="10" id="KW-1185">Reference proteome</keyword>
<evidence type="ECO:0000259" key="8">
    <source>
        <dbReference type="PROSITE" id="PS51462"/>
    </source>
</evidence>
<keyword evidence="3" id="KW-0479">Metal-binding</keyword>
<evidence type="ECO:0000256" key="2">
    <source>
        <dbReference type="ARBA" id="ARBA00001946"/>
    </source>
</evidence>
<dbReference type="EMBL" id="JAZHXI010000004">
    <property type="protein sequence ID" value="KAL2072504.1"/>
    <property type="molecule type" value="Genomic_DNA"/>
</dbReference>
<keyword evidence="5" id="KW-0460">Magnesium</keyword>
<evidence type="ECO:0000256" key="7">
    <source>
        <dbReference type="SAM" id="MobiDB-lite"/>
    </source>
</evidence>
<dbReference type="InterPro" id="IPR015797">
    <property type="entry name" value="NUDIX_hydrolase-like_dom_sf"/>
</dbReference>
<protein>
    <recommendedName>
        <fullName evidence="8">Nudix hydrolase domain-containing protein</fullName>
    </recommendedName>
</protein>
<evidence type="ECO:0000256" key="4">
    <source>
        <dbReference type="ARBA" id="ARBA00022801"/>
    </source>
</evidence>
<evidence type="ECO:0000313" key="10">
    <source>
        <dbReference type="Proteomes" id="UP001595075"/>
    </source>
</evidence>
<dbReference type="PANTHER" id="PTHR12992:SF24">
    <property type="entry name" value="PEROXISOMAL COENZYME A DIPHOSPHATASE NUDT7"/>
    <property type="match status" value="1"/>
</dbReference>
<dbReference type="PROSITE" id="PS51462">
    <property type="entry name" value="NUDIX"/>
    <property type="match status" value="1"/>
</dbReference>
<organism evidence="9 10">
    <name type="scientific">Oculimacula yallundae</name>
    <dbReference type="NCBI Taxonomy" id="86028"/>
    <lineage>
        <taxon>Eukaryota</taxon>
        <taxon>Fungi</taxon>
        <taxon>Dikarya</taxon>
        <taxon>Ascomycota</taxon>
        <taxon>Pezizomycotina</taxon>
        <taxon>Leotiomycetes</taxon>
        <taxon>Helotiales</taxon>
        <taxon>Ploettnerulaceae</taxon>
        <taxon>Oculimacula</taxon>
    </lineage>
</organism>
<evidence type="ECO:0000256" key="6">
    <source>
        <dbReference type="ARBA" id="ARBA00023211"/>
    </source>
</evidence>
<dbReference type="InterPro" id="IPR000086">
    <property type="entry name" value="NUDIX_hydrolase_dom"/>
</dbReference>
<feature type="domain" description="Nudix hydrolase" evidence="8">
    <location>
        <begin position="74"/>
        <end position="227"/>
    </location>
</feature>
<evidence type="ECO:0000256" key="1">
    <source>
        <dbReference type="ARBA" id="ARBA00001936"/>
    </source>
</evidence>
<keyword evidence="6" id="KW-0464">Manganese</keyword>
<dbReference type="Pfam" id="PF00293">
    <property type="entry name" value="NUDIX"/>
    <property type="match status" value="1"/>
</dbReference>
<evidence type="ECO:0000313" key="9">
    <source>
        <dbReference type="EMBL" id="KAL2072504.1"/>
    </source>
</evidence>
<feature type="region of interest" description="Disordered" evidence="7">
    <location>
        <begin position="1"/>
        <end position="20"/>
    </location>
</feature>
<dbReference type="Gene3D" id="3.90.79.10">
    <property type="entry name" value="Nucleoside Triphosphate Pyrophosphohydrolase"/>
    <property type="match status" value="1"/>
</dbReference>
<keyword evidence="4" id="KW-0378">Hydrolase</keyword>
<dbReference type="Proteomes" id="UP001595075">
    <property type="component" value="Unassembled WGS sequence"/>
</dbReference>
<comment type="caution">
    <text evidence="9">The sequence shown here is derived from an EMBL/GenBank/DDBJ whole genome shotgun (WGS) entry which is preliminary data.</text>
</comment>
<evidence type="ECO:0000256" key="3">
    <source>
        <dbReference type="ARBA" id="ARBA00022723"/>
    </source>
</evidence>
<gene>
    <name evidence="9" type="ORF">VTL71DRAFT_11847</name>
</gene>
<dbReference type="CDD" id="cd03426">
    <property type="entry name" value="NUDIX_CoAse_Nudt7"/>
    <property type="match status" value="1"/>
</dbReference>
<dbReference type="PANTHER" id="PTHR12992">
    <property type="entry name" value="NUDIX HYDROLASE"/>
    <property type="match status" value="1"/>
</dbReference>